<name>A0A9D6UZN3_9BACT</name>
<dbReference type="AlphaFoldDB" id="A0A9D6UZN3"/>
<gene>
    <name evidence="2" type="ORF">HY912_00720</name>
</gene>
<dbReference type="Proteomes" id="UP000807825">
    <property type="component" value="Unassembled WGS sequence"/>
</dbReference>
<evidence type="ECO:0000259" key="1">
    <source>
        <dbReference type="Pfam" id="PF01610"/>
    </source>
</evidence>
<dbReference type="Pfam" id="PF01610">
    <property type="entry name" value="DDE_Tnp_ISL3"/>
    <property type="match status" value="1"/>
</dbReference>
<proteinExistence type="predicted"/>
<protein>
    <submittedName>
        <fullName evidence="2">Transposase</fullName>
    </submittedName>
</protein>
<feature type="non-terminal residue" evidence="2">
    <location>
        <position position="1"/>
    </location>
</feature>
<evidence type="ECO:0000313" key="2">
    <source>
        <dbReference type="EMBL" id="MBI5247990.1"/>
    </source>
</evidence>
<dbReference type="EMBL" id="JACRDE010000023">
    <property type="protein sequence ID" value="MBI5247990.1"/>
    <property type="molecule type" value="Genomic_DNA"/>
</dbReference>
<feature type="domain" description="Transposase IS204/IS1001/IS1096/IS1165 DDE" evidence="1">
    <location>
        <begin position="40"/>
        <end position="197"/>
    </location>
</feature>
<comment type="caution">
    <text evidence="2">The sequence shown here is derived from an EMBL/GenBank/DDBJ whole genome shotgun (WGS) entry which is preliminary data.</text>
</comment>
<dbReference type="InterPro" id="IPR002560">
    <property type="entry name" value="Transposase_DDE"/>
</dbReference>
<organism evidence="2 3">
    <name type="scientific">Desulfomonile tiedjei</name>
    <dbReference type="NCBI Taxonomy" id="2358"/>
    <lineage>
        <taxon>Bacteria</taxon>
        <taxon>Pseudomonadati</taxon>
        <taxon>Thermodesulfobacteriota</taxon>
        <taxon>Desulfomonilia</taxon>
        <taxon>Desulfomonilales</taxon>
        <taxon>Desulfomonilaceae</taxon>
        <taxon>Desulfomonile</taxon>
    </lineage>
</organism>
<evidence type="ECO:0000313" key="3">
    <source>
        <dbReference type="Proteomes" id="UP000807825"/>
    </source>
</evidence>
<reference evidence="2" key="1">
    <citation type="submission" date="2020-07" db="EMBL/GenBank/DDBJ databases">
        <title>Huge and variable diversity of episymbiotic CPR bacteria and DPANN archaea in groundwater ecosystems.</title>
        <authorList>
            <person name="He C.Y."/>
            <person name="Keren R."/>
            <person name="Whittaker M."/>
            <person name="Farag I.F."/>
            <person name="Doudna J."/>
            <person name="Cate J.H.D."/>
            <person name="Banfield J.F."/>
        </authorList>
    </citation>
    <scope>NUCLEOTIDE SEQUENCE</scope>
    <source>
        <strain evidence="2">NC_groundwater_1664_Pr3_B-0.1um_52_9</strain>
    </source>
</reference>
<sequence length="256" mass="30926">WHILYLESVPLSPGRAGTISRGSVEQICWRLKKLGVNPWAIVFDLLAAYPKQVRKVWPEVIIQYDYFHVMQHIHRYLKNALLQFRRQLNGEELEPFRQELWEKKWRILRNMDNWTVKDHSVIPGLIEFYRDTPVEHILIFKEELHRIFNTSNSKIEAYAKRDTLFQESWWRDSWHLRKVMEFLMSSKFEYMITYMDDKRIPRCGNMENLIAIWRQMEKVRRGFKTERGKQNHLKLYQIKHYLGGTLAENSGKSPTS</sequence>
<accession>A0A9D6UZN3</accession>